<feature type="region of interest" description="Disordered" evidence="1">
    <location>
        <begin position="40"/>
        <end position="59"/>
    </location>
</feature>
<comment type="caution">
    <text evidence="2">The sequence shown here is derived from an EMBL/GenBank/DDBJ whole genome shotgun (WGS) entry which is preliminary data.</text>
</comment>
<sequence length="91" mass="10114">MLPSPLTTRSSFGHLKTPVVDVPTPSSKITVVFFLSPTTPRRNPSHLLSPSRKGNSLNQVPPLTQMLILPPQNLQKGHFARVRNDLSHRVQ</sequence>
<protein>
    <submittedName>
        <fullName evidence="2">Uncharacterized protein</fullName>
    </submittedName>
</protein>
<evidence type="ECO:0000313" key="2">
    <source>
        <dbReference type="EMBL" id="TKW59135.1"/>
    </source>
</evidence>
<dbReference type="AlphaFoldDB" id="A0A4U6XT61"/>
<proteinExistence type="predicted"/>
<evidence type="ECO:0000313" key="3">
    <source>
        <dbReference type="Proteomes" id="UP000310108"/>
    </source>
</evidence>
<dbReference type="EMBL" id="PJEX01000013">
    <property type="protein sequence ID" value="TKW59135.1"/>
    <property type="molecule type" value="Genomic_DNA"/>
</dbReference>
<evidence type="ECO:0000256" key="1">
    <source>
        <dbReference type="SAM" id="MobiDB-lite"/>
    </source>
</evidence>
<keyword evidence="3" id="KW-1185">Reference proteome</keyword>
<accession>A0A4U6XT61</accession>
<reference evidence="2 3" key="1">
    <citation type="journal article" date="2019" name="PLoS ONE">
        <title>Comparative genome analysis indicates high evolutionary potential of pathogenicity genes in Colletotrichum tanaceti.</title>
        <authorList>
            <person name="Lelwala R.V."/>
            <person name="Korhonen P.K."/>
            <person name="Young N.D."/>
            <person name="Scott J.B."/>
            <person name="Ades P.A."/>
            <person name="Gasser R.B."/>
            <person name="Taylor P.W.J."/>
        </authorList>
    </citation>
    <scope>NUCLEOTIDE SEQUENCE [LARGE SCALE GENOMIC DNA]</scope>
    <source>
        <strain evidence="2">BRIP57314</strain>
    </source>
</reference>
<dbReference type="Proteomes" id="UP000310108">
    <property type="component" value="Unassembled WGS sequence"/>
</dbReference>
<name>A0A4U6XT61_9PEZI</name>
<gene>
    <name evidence="2" type="ORF">CTA1_949</name>
</gene>
<organism evidence="2 3">
    <name type="scientific">Colletotrichum tanaceti</name>
    <dbReference type="NCBI Taxonomy" id="1306861"/>
    <lineage>
        <taxon>Eukaryota</taxon>
        <taxon>Fungi</taxon>
        <taxon>Dikarya</taxon>
        <taxon>Ascomycota</taxon>
        <taxon>Pezizomycotina</taxon>
        <taxon>Sordariomycetes</taxon>
        <taxon>Hypocreomycetidae</taxon>
        <taxon>Glomerellales</taxon>
        <taxon>Glomerellaceae</taxon>
        <taxon>Colletotrichum</taxon>
        <taxon>Colletotrichum destructivum species complex</taxon>
    </lineage>
</organism>